<sequence length="98" mass="11143">MSLDEMMDALAAERRRELLMSLLERQPEDDPTIVVADADPDVDVLAMQHAHLPKLAAYGFIDWNRETDEVTAGPKFDDIQPLLELLTDHEDELPADWT</sequence>
<evidence type="ECO:0000313" key="2">
    <source>
        <dbReference type="Proteomes" id="UP000546257"/>
    </source>
</evidence>
<dbReference type="AlphaFoldDB" id="A0A7J9SE00"/>
<proteinExistence type="predicted"/>
<dbReference type="Proteomes" id="UP000546257">
    <property type="component" value="Unassembled WGS sequence"/>
</dbReference>
<comment type="caution">
    <text evidence="1">The sequence shown here is derived from an EMBL/GenBank/DDBJ whole genome shotgun (WGS) entry which is preliminary data.</text>
</comment>
<accession>A0A7J9SE00</accession>
<name>A0A7J9SE00_9EURY</name>
<protein>
    <submittedName>
        <fullName evidence="1">ArsR family transcriptional regulator</fullName>
    </submittedName>
</protein>
<evidence type="ECO:0000313" key="1">
    <source>
        <dbReference type="EMBL" id="MBB6644968.1"/>
    </source>
</evidence>
<dbReference type="EMBL" id="JACKXD010000001">
    <property type="protein sequence ID" value="MBB6644968.1"/>
    <property type="molecule type" value="Genomic_DNA"/>
</dbReference>
<reference evidence="1 2" key="1">
    <citation type="submission" date="2020-08" db="EMBL/GenBank/DDBJ databases">
        <authorList>
            <person name="Seo M.-J."/>
        </authorList>
    </citation>
    <scope>NUCLEOTIDE SEQUENCE [LARGE SCALE GENOMIC DNA]</scope>
    <source>
        <strain evidence="1 2">MBLA0160</strain>
    </source>
</reference>
<organism evidence="1 2">
    <name type="scientific">Halobellus ruber</name>
    <dbReference type="NCBI Taxonomy" id="2761102"/>
    <lineage>
        <taxon>Archaea</taxon>
        <taxon>Methanobacteriati</taxon>
        <taxon>Methanobacteriota</taxon>
        <taxon>Stenosarchaea group</taxon>
        <taxon>Halobacteria</taxon>
        <taxon>Halobacteriales</taxon>
        <taxon>Haloferacaceae</taxon>
        <taxon>Halobellus</taxon>
    </lineage>
</organism>
<keyword evidence="2" id="KW-1185">Reference proteome</keyword>
<dbReference type="RefSeq" id="WP_185191350.1">
    <property type="nucleotide sequence ID" value="NZ_JACKXD010000001.1"/>
</dbReference>
<gene>
    <name evidence="1" type="ORF">H5V44_01405</name>
</gene>